<comment type="caution">
    <text evidence="8">The sequence shown here is derived from an EMBL/GenBank/DDBJ whole genome shotgun (WGS) entry which is preliminary data.</text>
</comment>
<evidence type="ECO:0000256" key="3">
    <source>
        <dbReference type="ARBA" id="ARBA00022692"/>
    </source>
</evidence>
<dbReference type="SUPFAM" id="SSF103473">
    <property type="entry name" value="MFS general substrate transporter"/>
    <property type="match status" value="1"/>
</dbReference>
<gene>
    <name evidence="8" type="ORF">E5222_11555</name>
</gene>
<reference evidence="8 9" key="1">
    <citation type="submission" date="2019-04" db="EMBL/GenBank/DDBJ databases">
        <title>Altererythrobacter aquimixticola sp. nov., isolated from sediment of junction between the ocean and a freshwater spring.</title>
        <authorList>
            <person name="Yoon J.-H."/>
        </authorList>
    </citation>
    <scope>NUCLEOTIDE SEQUENCE [LARGE SCALE GENOMIC DNA]</scope>
    <source>
        <strain evidence="8 9">SSKS-13</strain>
    </source>
</reference>
<name>A0A4V4U967_9SPHN</name>
<dbReference type="InterPro" id="IPR036259">
    <property type="entry name" value="MFS_trans_sf"/>
</dbReference>
<evidence type="ECO:0000256" key="6">
    <source>
        <dbReference type="SAM" id="Phobius"/>
    </source>
</evidence>
<evidence type="ECO:0000313" key="9">
    <source>
        <dbReference type="Proteomes" id="UP000309389"/>
    </source>
</evidence>
<feature type="transmembrane region" description="Helical" evidence="6">
    <location>
        <begin position="188"/>
        <end position="210"/>
    </location>
</feature>
<dbReference type="Proteomes" id="UP000309389">
    <property type="component" value="Unassembled WGS sequence"/>
</dbReference>
<dbReference type="GO" id="GO:0016020">
    <property type="term" value="C:membrane"/>
    <property type="evidence" value="ECO:0007669"/>
    <property type="project" value="UniProtKB-SubCell"/>
</dbReference>
<dbReference type="OrthoDB" id="7400989at2"/>
<dbReference type="PANTHER" id="PTHR23505">
    <property type="entry name" value="SPINSTER"/>
    <property type="match status" value="1"/>
</dbReference>
<dbReference type="PANTHER" id="PTHR23505:SF79">
    <property type="entry name" value="PROTEIN SPINSTER"/>
    <property type="match status" value="1"/>
</dbReference>
<dbReference type="GO" id="GO:0022857">
    <property type="term" value="F:transmembrane transporter activity"/>
    <property type="evidence" value="ECO:0007669"/>
    <property type="project" value="InterPro"/>
</dbReference>
<keyword evidence="9" id="KW-1185">Reference proteome</keyword>
<evidence type="ECO:0000256" key="2">
    <source>
        <dbReference type="ARBA" id="ARBA00022448"/>
    </source>
</evidence>
<dbReference type="Pfam" id="PF07690">
    <property type="entry name" value="MFS_1"/>
    <property type="match status" value="1"/>
</dbReference>
<feature type="transmembrane region" description="Helical" evidence="6">
    <location>
        <begin position="58"/>
        <end position="77"/>
    </location>
</feature>
<feature type="transmembrane region" description="Helical" evidence="6">
    <location>
        <begin position="238"/>
        <end position="258"/>
    </location>
</feature>
<dbReference type="InterPro" id="IPR020846">
    <property type="entry name" value="MFS_dom"/>
</dbReference>
<feature type="transmembrane region" description="Helical" evidence="6">
    <location>
        <begin position="407"/>
        <end position="427"/>
    </location>
</feature>
<comment type="subcellular location">
    <subcellularLocation>
        <location evidence="1">Membrane</location>
        <topology evidence="1">Multi-pass membrane protein</topology>
    </subcellularLocation>
</comment>
<organism evidence="8 9">
    <name type="scientific">Alteraurantiacibacter aquimixticola</name>
    <dbReference type="NCBI Taxonomy" id="2489173"/>
    <lineage>
        <taxon>Bacteria</taxon>
        <taxon>Pseudomonadati</taxon>
        <taxon>Pseudomonadota</taxon>
        <taxon>Alphaproteobacteria</taxon>
        <taxon>Sphingomonadales</taxon>
        <taxon>Erythrobacteraceae</taxon>
        <taxon>Alteraurantiacibacter</taxon>
    </lineage>
</organism>
<dbReference type="InterPro" id="IPR044770">
    <property type="entry name" value="MFS_spinster-like"/>
</dbReference>
<dbReference type="InterPro" id="IPR011701">
    <property type="entry name" value="MFS"/>
</dbReference>
<evidence type="ECO:0000256" key="5">
    <source>
        <dbReference type="ARBA" id="ARBA00023136"/>
    </source>
</evidence>
<feature type="transmembrane region" description="Helical" evidence="6">
    <location>
        <begin position="89"/>
        <end position="107"/>
    </location>
</feature>
<keyword evidence="5 6" id="KW-0472">Membrane</keyword>
<dbReference type="PROSITE" id="PS50850">
    <property type="entry name" value="MFS"/>
    <property type="match status" value="1"/>
</dbReference>
<feature type="transmembrane region" description="Helical" evidence="6">
    <location>
        <begin position="310"/>
        <end position="330"/>
    </location>
</feature>
<dbReference type="AlphaFoldDB" id="A0A4V4U967"/>
<feature type="domain" description="Major facilitator superfamily (MFS) profile" evidence="7">
    <location>
        <begin position="22"/>
        <end position="432"/>
    </location>
</feature>
<evidence type="ECO:0000259" key="7">
    <source>
        <dbReference type="PROSITE" id="PS50850"/>
    </source>
</evidence>
<feature type="transmembrane region" description="Helical" evidence="6">
    <location>
        <begin position="371"/>
        <end position="395"/>
    </location>
</feature>
<keyword evidence="4 6" id="KW-1133">Transmembrane helix</keyword>
<proteinExistence type="predicted"/>
<evidence type="ECO:0000313" key="8">
    <source>
        <dbReference type="EMBL" id="TIX49480.1"/>
    </source>
</evidence>
<protein>
    <submittedName>
        <fullName evidence="8">MFS transporter</fullName>
    </submittedName>
</protein>
<keyword evidence="2" id="KW-0813">Transport</keyword>
<dbReference type="Gene3D" id="1.20.1250.20">
    <property type="entry name" value="MFS general substrate transporter like domains"/>
    <property type="match status" value="1"/>
</dbReference>
<feature type="transmembrane region" description="Helical" evidence="6">
    <location>
        <begin position="278"/>
        <end position="298"/>
    </location>
</feature>
<keyword evidence="3 6" id="KW-0812">Transmembrane</keyword>
<evidence type="ECO:0000256" key="1">
    <source>
        <dbReference type="ARBA" id="ARBA00004141"/>
    </source>
</evidence>
<accession>A0A4V4U967</accession>
<evidence type="ECO:0000256" key="4">
    <source>
        <dbReference type="ARBA" id="ARBA00022989"/>
    </source>
</evidence>
<feature type="transmembrane region" description="Helical" evidence="6">
    <location>
        <begin position="150"/>
        <end position="173"/>
    </location>
</feature>
<dbReference type="RefSeq" id="WP_136693957.1">
    <property type="nucleotide sequence ID" value="NZ_SSHH01000003.1"/>
</dbReference>
<feature type="transmembrane region" description="Helical" evidence="6">
    <location>
        <begin position="336"/>
        <end position="359"/>
    </location>
</feature>
<sequence>MTDKVAGGASAPYPPARQAWYAISLFALVNALDNVDRGIISILIEPIKRDLQLTDTEVSLLVGFAFSFFYAIVGLPMSRFADTGNRKAILSFGIALWSLATAAGSLAKTFPTLFISRGMVGAGEALKGPNAISMISDLVPREKYPRAMSLYQFGISLGSALSLIIGGVLMGIVGGKVFNVLGVEMRDWQLVLLIVGLPGVLVALLVFTTIKEPVRRGRERSDKPPVTEVFRFAWREKAFYLPFLLGAAFLQIEIYGLLQWRIPFYQRTYGWGPEVVGPILGILSIAIVPIGLALGAWLGERMAKKHAGAMILLSIIGTCLSLPLMMLVLLMPTAELALALTTVNYLAMGIGAPASTAALSTVTPNEYRGQVFAAYAFTISVVGTALGPLCVALFTDFVFADEGDIRYAMFATAGIFGAIGLWLKFLCYGPYKRRVEAIIAAENEALG</sequence>
<dbReference type="EMBL" id="SSHH01000003">
    <property type="protein sequence ID" value="TIX49480.1"/>
    <property type="molecule type" value="Genomic_DNA"/>
</dbReference>